<reference evidence="2" key="1">
    <citation type="submission" date="2017-02" db="EMBL/GenBank/DDBJ databases">
        <authorList>
            <person name="Varghese N."/>
            <person name="Submissions S."/>
        </authorList>
    </citation>
    <scope>NUCLEOTIDE SEQUENCE [LARGE SCALE GENOMIC DNA]</scope>
    <source>
        <strain evidence="2">ATCC 27862</strain>
    </source>
</reference>
<dbReference type="RefSeq" id="WP_078747158.1">
    <property type="nucleotide sequence ID" value="NZ_CP137850.1"/>
</dbReference>
<accession>A0A1T4LFR9</accession>
<name>A0A1T4LFR9_9BACT</name>
<dbReference type="Proteomes" id="UP000190389">
    <property type="component" value="Unassembled WGS sequence"/>
</dbReference>
<sequence>MSKIIIWDLFGGGCNSLTRAIQKYNYDDKYFVYTFDVVDTHKESYRGQLNVDFQKYINIDLSQDNITKIFDELIKNKEIQKPDIITSSTLCQSFSKVLSMTGGGTCFWKQSIRGDKNSPLIERSVEEFEMLKSGFTKNLKADKQLFIKRLGEKCAINSVKLINHFKPKYWYIENPDSSMLFQYLSVNLGLKGYLNIACYGSYDFPQNKSGGFYSNIKMNLKTQRRERTYETQWEEVTKEYYDNWINQVKEKAKLGGTMDTRHVKMVDGKYYRRWYVDKGYKIGDKGHSSLKKTTMTLGKLIRGKYILKTKGDFDTRQIGEANETSHIPPLVFKEILDTFESHNKK</sequence>
<proteinExistence type="predicted"/>
<evidence type="ECO:0000313" key="1">
    <source>
        <dbReference type="EMBL" id="SJZ53476.1"/>
    </source>
</evidence>
<evidence type="ECO:0000313" key="2">
    <source>
        <dbReference type="Proteomes" id="UP000190389"/>
    </source>
</evidence>
<evidence type="ECO:0008006" key="3">
    <source>
        <dbReference type="Google" id="ProtNLM"/>
    </source>
</evidence>
<dbReference type="EMBL" id="FUXF01000013">
    <property type="protein sequence ID" value="SJZ53476.1"/>
    <property type="molecule type" value="Genomic_DNA"/>
</dbReference>
<keyword evidence="2" id="KW-1185">Reference proteome</keyword>
<dbReference type="OrthoDB" id="2212884at2"/>
<protein>
    <recommendedName>
        <fullName evidence="3">C-5 cytosine-specific DNA methylase</fullName>
    </recommendedName>
</protein>
<dbReference type="STRING" id="171291.SAMN02745154_00435"/>
<dbReference type="InterPro" id="IPR029063">
    <property type="entry name" value="SAM-dependent_MTases_sf"/>
</dbReference>
<gene>
    <name evidence="1" type="ORF">SAMN02745154_00435</name>
</gene>
<dbReference type="AlphaFoldDB" id="A0A1T4LFR9"/>
<dbReference type="Gene3D" id="3.40.50.150">
    <property type="entry name" value="Vaccinia Virus protein VP39"/>
    <property type="match status" value="1"/>
</dbReference>
<organism evidence="1 2">
    <name type="scientific">Mycoplasmopsis verecunda</name>
    <dbReference type="NCBI Taxonomy" id="171291"/>
    <lineage>
        <taxon>Bacteria</taxon>
        <taxon>Bacillati</taxon>
        <taxon>Mycoplasmatota</taxon>
        <taxon>Mycoplasmoidales</taxon>
        <taxon>Metamycoplasmataceae</taxon>
        <taxon>Mycoplasmopsis</taxon>
    </lineage>
</organism>